<dbReference type="InterPro" id="IPR036397">
    <property type="entry name" value="RNaseH_sf"/>
</dbReference>
<dbReference type="InterPro" id="IPR002156">
    <property type="entry name" value="RNaseH_domain"/>
</dbReference>
<evidence type="ECO:0000259" key="1">
    <source>
        <dbReference type="PROSITE" id="PS50879"/>
    </source>
</evidence>
<dbReference type="Gene3D" id="3.30.420.10">
    <property type="entry name" value="Ribonuclease H-like superfamily/Ribonuclease H"/>
    <property type="match status" value="1"/>
</dbReference>
<dbReference type="PROSITE" id="PS50879">
    <property type="entry name" value="RNASE_H_1"/>
    <property type="match status" value="1"/>
</dbReference>
<dbReference type="Proteomes" id="UP000478052">
    <property type="component" value="Unassembled WGS sequence"/>
</dbReference>
<dbReference type="GO" id="GO:0004523">
    <property type="term" value="F:RNA-DNA hybrid ribonuclease activity"/>
    <property type="evidence" value="ECO:0007669"/>
    <property type="project" value="InterPro"/>
</dbReference>
<accession>A0A6G0YDQ8</accession>
<dbReference type="OrthoDB" id="6621833at2759"/>
<evidence type="ECO:0000313" key="2">
    <source>
        <dbReference type="EMBL" id="KAF0754010.1"/>
    </source>
</evidence>
<feature type="domain" description="RNase H type-1" evidence="1">
    <location>
        <begin position="1"/>
        <end position="31"/>
    </location>
</feature>
<gene>
    <name evidence="2" type="ORF">FWK35_00013730</name>
</gene>
<keyword evidence="3" id="KW-1185">Reference proteome</keyword>
<comment type="caution">
    <text evidence="2">The sequence shown here is derived from an EMBL/GenBank/DDBJ whole genome shotgun (WGS) entry which is preliminary data.</text>
</comment>
<name>A0A6G0YDQ8_APHCR</name>
<organism evidence="2 3">
    <name type="scientific">Aphis craccivora</name>
    <name type="common">Cowpea aphid</name>
    <dbReference type="NCBI Taxonomy" id="307492"/>
    <lineage>
        <taxon>Eukaryota</taxon>
        <taxon>Metazoa</taxon>
        <taxon>Ecdysozoa</taxon>
        <taxon>Arthropoda</taxon>
        <taxon>Hexapoda</taxon>
        <taxon>Insecta</taxon>
        <taxon>Pterygota</taxon>
        <taxon>Neoptera</taxon>
        <taxon>Paraneoptera</taxon>
        <taxon>Hemiptera</taxon>
        <taxon>Sternorrhyncha</taxon>
        <taxon>Aphidomorpha</taxon>
        <taxon>Aphidoidea</taxon>
        <taxon>Aphididae</taxon>
        <taxon>Aphidini</taxon>
        <taxon>Aphis</taxon>
        <taxon>Aphis</taxon>
    </lineage>
</organism>
<proteinExistence type="predicted"/>
<sequence>MEIDICYVWVPGHCGIHGNEKADLEASKAASSQDTPLLNVYTYEDKKKQTKQVLYHEWLKMWTNQNTKLTQIKNNIQTWNNPGLKRKEETILNRLRIGHTFITHRHLI</sequence>
<dbReference type="SUPFAM" id="SSF53098">
    <property type="entry name" value="Ribonuclease H-like"/>
    <property type="match status" value="1"/>
</dbReference>
<evidence type="ECO:0000313" key="3">
    <source>
        <dbReference type="Proteomes" id="UP000478052"/>
    </source>
</evidence>
<dbReference type="InterPro" id="IPR012337">
    <property type="entry name" value="RNaseH-like_sf"/>
</dbReference>
<dbReference type="EMBL" id="VUJU01004552">
    <property type="protein sequence ID" value="KAF0754010.1"/>
    <property type="molecule type" value="Genomic_DNA"/>
</dbReference>
<dbReference type="AlphaFoldDB" id="A0A6G0YDQ8"/>
<dbReference type="GO" id="GO:0003676">
    <property type="term" value="F:nucleic acid binding"/>
    <property type="evidence" value="ECO:0007669"/>
    <property type="project" value="InterPro"/>
</dbReference>
<protein>
    <submittedName>
        <fullName evidence="2">RNase H domain-containing protein</fullName>
    </submittedName>
</protein>
<reference evidence="2 3" key="1">
    <citation type="submission" date="2019-08" db="EMBL/GenBank/DDBJ databases">
        <title>Whole genome of Aphis craccivora.</title>
        <authorList>
            <person name="Voronova N.V."/>
            <person name="Shulinski R.S."/>
            <person name="Bandarenka Y.V."/>
            <person name="Zhorov D.G."/>
            <person name="Warner D."/>
        </authorList>
    </citation>
    <scope>NUCLEOTIDE SEQUENCE [LARGE SCALE GENOMIC DNA]</scope>
    <source>
        <strain evidence="2">180601</strain>
        <tissue evidence="2">Whole Body</tissue>
    </source>
</reference>